<dbReference type="InterPro" id="IPR017018">
    <property type="entry name" value="UCP033634"/>
</dbReference>
<dbReference type="AlphaFoldDB" id="A0A2B0Y5D8"/>
<reference evidence="2 3" key="1">
    <citation type="submission" date="2017-09" db="EMBL/GenBank/DDBJ databases">
        <title>Large-scale bioinformatics analysis of Bacillus genomes uncovers conserved roles of natural products in bacterial physiology.</title>
        <authorList>
            <consortium name="Agbiome Team Llc"/>
            <person name="Bleich R.M."/>
            <person name="Grubbs K.J."/>
            <person name="Santa Maria K.C."/>
            <person name="Allen S.E."/>
            <person name="Farag S."/>
            <person name="Shank E.A."/>
            <person name="Bowers A."/>
        </authorList>
    </citation>
    <scope>NUCLEOTIDE SEQUENCE [LARGE SCALE GENOMIC DNA]</scope>
    <source>
        <strain evidence="2 3">AFS081271</strain>
    </source>
</reference>
<dbReference type="Proteomes" id="UP000222851">
    <property type="component" value="Unassembled WGS sequence"/>
</dbReference>
<dbReference type="InterPro" id="IPR046879">
    <property type="entry name" value="KANL3/Tex30_Abhydrolase"/>
</dbReference>
<dbReference type="Pfam" id="PF20408">
    <property type="entry name" value="Abhydrolase_11"/>
    <property type="match status" value="1"/>
</dbReference>
<proteinExistence type="predicted"/>
<evidence type="ECO:0000259" key="1">
    <source>
        <dbReference type="Pfam" id="PF20408"/>
    </source>
</evidence>
<dbReference type="EMBL" id="NUXH01000043">
    <property type="protein sequence ID" value="PFL71491.1"/>
    <property type="molecule type" value="Genomic_DNA"/>
</dbReference>
<protein>
    <recommendedName>
        <fullName evidence="1">KANL3/Tex30 alpha/beta hydrolase-like domain-containing protein</fullName>
    </recommendedName>
</protein>
<organism evidence="2 3">
    <name type="scientific">Bacillus anthracis</name>
    <name type="common">anthrax bacterium</name>
    <dbReference type="NCBI Taxonomy" id="1392"/>
    <lineage>
        <taxon>Bacteria</taxon>
        <taxon>Bacillati</taxon>
        <taxon>Bacillota</taxon>
        <taxon>Bacilli</taxon>
        <taxon>Bacillales</taxon>
        <taxon>Bacillaceae</taxon>
        <taxon>Bacillus</taxon>
        <taxon>Bacillus cereus group</taxon>
    </lineage>
</organism>
<feature type="domain" description="KANL3/Tex30 alpha/beta hydrolase-like" evidence="1">
    <location>
        <begin position="34"/>
        <end position="203"/>
    </location>
</feature>
<dbReference type="SUPFAM" id="SSF53474">
    <property type="entry name" value="alpha/beta-Hydrolases"/>
    <property type="match status" value="1"/>
</dbReference>
<dbReference type="ESTHER" id="bacan-a0a2b0y5d8">
    <property type="family name" value="UCP033634"/>
</dbReference>
<name>A0A2B0Y5D8_BACAN</name>
<dbReference type="PIRSF" id="PIRSF033634">
    <property type="entry name" value="UCP033634"/>
    <property type="match status" value="1"/>
</dbReference>
<dbReference type="RefSeq" id="WP_098555760.1">
    <property type="nucleotide sequence ID" value="NZ_NUXH01000043.1"/>
</dbReference>
<sequence length="226" mass="26387">MYEFIEKKVVRNKNSIIPYTWIRGKSENKDICIMLPGSGYTTQRPLFHYATNTCMNNNVDILHIDYNYIRNEHFTKLTSTEQDHWIYEDVKTVVYDVLKDTAYERYFILSKSIGTIPMAYEWKQKSFVRSAYGIWLTPLIKDDNVYNALLYTKWPSLCVIGDQDPHFIKERIDSLHNNNLVHTIVIPNANHSLEIKGDISTTIKAADKIIGHIEDFIHSAKSLKHD</sequence>
<dbReference type="InterPro" id="IPR029058">
    <property type="entry name" value="AB_hydrolase_fold"/>
</dbReference>
<evidence type="ECO:0000313" key="2">
    <source>
        <dbReference type="EMBL" id="PFL71491.1"/>
    </source>
</evidence>
<comment type="caution">
    <text evidence="2">The sequence shown here is derived from an EMBL/GenBank/DDBJ whole genome shotgun (WGS) entry which is preliminary data.</text>
</comment>
<gene>
    <name evidence="2" type="ORF">COJ30_11410</name>
</gene>
<accession>A0A2B0Y5D8</accession>
<evidence type="ECO:0000313" key="3">
    <source>
        <dbReference type="Proteomes" id="UP000222851"/>
    </source>
</evidence>